<name>A0A231HA03_9NOCA</name>
<sequence length="37" mass="4020">MIVEEPGQLIDRGRVVGKLAGKPGERCHRGEDANMTV</sequence>
<dbReference type="AlphaFoldDB" id="A0A231HA03"/>
<protein>
    <submittedName>
        <fullName evidence="1">Uncharacterized protein</fullName>
    </submittedName>
</protein>
<evidence type="ECO:0000313" key="1">
    <source>
        <dbReference type="EMBL" id="OXR45576.1"/>
    </source>
</evidence>
<organism evidence="1 2">
    <name type="scientific">Nocardia cerradoensis</name>
    <dbReference type="NCBI Taxonomy" id="85688"/>
    <lineage>
        <taxon>Bacteria</taxon>
        <taxon>Bacillati</taxon>
        <taxon>Actinomycetota</taxon>
        <taxon>Actinomycetes</taxon>
        <taxon>Mycobacteriales</taxon>
        <taxon>Nocardiaceae</taxon>
        <taxon>Nocardia</taxon>
    </lineage>
</organism>
<keyword evidence="2" id="KW-1185">Reference proteome</keyword>
<comment type="caution">
    <text evidence="1">The sequence shown here is derived from an EMBL/GenBank/DDBJ whole genome shotgun (WGS) entry which is preliminary data.</text>
</comment>
<reference evidence="1 2" key="1">
    <citation type="submission" date="2017-07" db="EMBL/GenBank/DDBJ databases">
        <title>First draft Genome Sequence of Nocardia cerradoensis isolated from human infection.</title>
        <authorList>
            <person name="Carrasco G."/>
        </authorList>
    </citation>
    <scope>NUCLEOTIDE SEQUENCE [LARGE SCALE GENOMIC DNA]</scope>
    <source>
        <strain evidence="1 2">CNM20130759</strain>
    </source>
</reference>
<proteinExistence type="predicted"/>
<gene>
    <name evidence="1" type="ORF">B7C42_01868</name>
</gene>
<dbReference type="Proteomes" id="UP000215506">
    <property type="component" value="Unassembled WGS sequence"/>
</dbReference>
<dbReference type="EMBL" id="NGAF01000003">
    <property type="protein sequence ID" value="OXR45576.1"/>
    <property type="molecule type" value="Genomic_DNA"/>
</dbReference>
<evidence type="ECO:0000313" key="2">
    <source>
        <dbReference type="Proteomes" id="UP000215506"/>
    </source>
</evidence>
<accession>A0A231HA03</accession>